<comment type="caution">
    <text evidence="3">The sequence shown here is derived from an EMBL/GenBank/DDBJ whole genome shotgun (WGS) entry which is preliminary data.</text>
</comment>
<dbReference type="SUPFAM" id="SSF47592">
    <property type="entry name" value="SWIB/MDM2 domain"/>
    <property type="match status" value="1"/>
</dbReference>
<dbReference type="CDD" id="cd10568">
    <property type="entry name" value="SWIB_like"/>
    <property type="match status" value="1"/>
</dbReference>
<dbReference type="EMBL" id="CAJPDT010000026">
    <property type="protein sequence ID" value="CAF9920755.1"/>
    <property type="molecule type" value="Genomic_DNA"/>
</dbReference>
<dbReference type="Proteomes" id="UP000664534">
    <property type="component" value="Unassembled WGS sequence"/>
</dbReference>
<dbReference type="InterPro" id="IPR036885">
    <property type="entry name" value="SWIB_MDM2_dom_sf"/>
</dbReference>
<name>A0A8H3IH88_9LECA</name>
<evidence type="ECO:0000313" key="3">
    <source>
        <dbReference type="EMBL" id="CAF9920755.1"/>
    </source>
</evidence>
<dbReference type="OrthoDB" id="10263741at2759"/>
<organism evidence="3 4">
    <name type="scientific">Imshaugia aleurites</name>
    <dbReference type="NCBI Taxonomy" id="172621"/>
    <lineage>
        <taxon>Eukaryota</taxon>
        <taxon>Fungi</taxon>
        <taxon>Dikarya</taxon>
        <taxon>Ascomycota</taxon>
        <taxon>Pezizomycotina</taxon>
        <taxon>Lecanoromycetes</taxon>
        <taxon>OSLEUM clade</taxon>
        <taxon>Lecanoromycetidae</taxon>
        <taxon>Lecanorales</taxon>
        <taxon>Lecanorineae</taxon>
        <taxon>Parmeliaceae</taxon>
        <taxon>Imshaugia</taxon>
    </lineage>
</organism>
<sequence>MIPLLRVGVITPGMPEAHGYAVPINSAHMPQDAKKMLDAQNLEQTKRTAEQAAMAKRRSEKPTDKAMPDGLEDLIVGDGVQQYKRMRELERKLDAVMMRKRLDQQDSLHNATKKYSTLRIWISNTVENQPWQGRDLDENAFDFTSGVEATYKVKIEGRVIEDEDADDASEKDSEDEDEDKTDGDAIHHEGAPATEAPKNSAIRQRTKLSHFFKAITVDFDRNKNLQPDGTTQVEWKKPPVAHNAGVLPPQADFDCLEFERKSDENINCMINLYRDELPERSTLSKELANILDTNEDDRASIIMGIWEYVKAMGLQQDEEKRLIQCDDRLRAVFNTDTIHFPHIPSIILPHLTPLPPLSLPYTIRVDPDFHASPTPTVYTLRLPTPPPLPSLPPSLQSLKQLSAYDEHLALLIQALGASQRKYQFLDGYKRDPVTFVKRWMASQKRDLEIVLGESGRLEGDVPGAGLGGEWRRGGQRGVWGSEAVREGVGLMVQKGGRDGRAF</sequence>
<dbReference type="InterPro" id="IPR003121">
    <property type="entry name" value="SWIB_MDM2_domain"/>
</dbReference>
<evidence type="ECO:0000256" key="1">
    <source>
        <dbReference type="SAM" id="MobiDB-lite"/>
    </source>
</evidence>
<evidence type="ECO:0000313" key="4">
    <source>
        <dbReference type="Proteomes" id="UP000664534"/>
    </source>
</evidence>
<evidence type="ECO:0000259" key="2">
    <source>
        <dbReference type="PROSITE" id="PS51925"/>
    </source>
</evidence>
<feature type="region of interest" description="Disordered" evidence="1">
    <location>
        <begin position="158"/>
        <end position="201"/>
    </location>
</feature>
<dbReference type="InterPro" id="IPR019835">
    <property type="entry name" value="SWIB_domain"/>
</dbReference>
<dbReference type="PANTHER" id="PTHR13844">
    <property type="entry name" value="SWI/SNF-RELATED MATRIX-ASSOCIATED ACTIN-DEPENDENT REGULATOR OF CHROMATIN SUBFAMILY D"/>
    <property type="match status" value="1"/>
</dbReference>
<protein>
    <submittedName>
        <fullName evidence="3">SWI/SNF complex component snf12</fullName>
    </submittedName>
</protein>
<keyword evidence="4" id="KW-1185">Reference proteome</keyword>
<proteinExistence type="predicted"/>
<accession>A0A8H3IH88</accession>
<feature type="compositionally biased region" description="Acidic residues" evidence="1">
    <location>
        <begin position="161"/>
        <end position="181"/>
    </location>
</feature>
<dbReference type="AlphaFoldDB" id="A0A8H3IH88"/>
<dbReference type="SMART" id="SM00151">
    <property type="entry name" value="SWIB"/>
    <property type="match status" value="1"/>
</dbReference>
<dbReference type="Gene3D" id="1.10.245.10">
    <property type="entry name" value="SWIB/MDM2 domain"/>
    <property type="match status" value="1"/>
</dbReference>
<reference evidence="3" key="1">
    <citation type="submission" date="2021-03" db="EMBL/GenBank/DDBJ databases">
        <authorList>
            <person name="Tagirdzhanova G."/>
        </authorList>
    </citation>
    <scope>NUCLEOTIDE SEQUENCE</scope>
</reference>
<dbReference type="PROSITE" id="PS51925">
    <property type="entry name" value="SWIB_MDM2"/>
    <property type="match status" value="1"/>
</dbReference>
<feature type="domain" description="DM2" evidence="2">
    <location>
        <begin position="276"/>
        <end position="353"/>
    </location>
</feature>
<dbReference type="Pfam" id="PF02201">
    <property type="entry name" value="SWIB"/>
    <property type="match status" value="1"/>
</dbReference>
<gene>
    <name evidence="3" type="primary">SNF12</name>
    <name evidence="3" type="ORF">IMSHALPRED_004994</name>
</gene>